<keyword evidence="2" id="KW-0808">Transferase</keyword>
<name>A0A949JMN2_9ACTN</name>
<dbReference type="GO" id="GO:0032259">
    <property type="term" value="P:methylation"/>
    <property type="evidence" value="ECO:0007669"/>
    <property type="project" value="UniProtKB-KW"/>
</dbReference>
<evidence type="ECO:0000313" key="2">
    <source>
        <dbReference type="EMBL" id="MBU7596935.1"/>
    </source>
</evidence>
<dbReference type="EMBL" id="JAELVF020000001">
    <property type="protein sequence ID" value="MBU7596935.1"/>
    <property type="molecule type" value="Genomic_DNA"/>
</dbReference>
<dbReference type="InterPro" id="IPR029063">
    <property type="entry name" value="SAM-dependent_MTases_sf"/>
</dbReference>
<protein>
    <submittedName>
        <fullName evidence="2">Class I SAM-dependent methyltransferase</fullName>
    </submittedName>
</protein>
<reference evidence="2" key="1">
    <citation type="submission" date="2021-06" db="EMBL/GenBank/DDBJ databases">
        <title>Sequencing of actinobacteria type strains.</title>
        <authorList>
            <person name="Nguyen G.-S."/>
            <person name="Wentzel A."/>
        </authorList>
    </citation>
    <scope>NUCLEOTIDE SEQUENCE</scope>
    <source>
        <strain evidence="2">P38-E01</strain>
    </source>
</reference>
<comment type="caution">
    <text evidence="2">The sequence shown here is derived from an EMBL/GenBank/DDBJ whole genome shotgun (WGS) entry which is preliminary data.</text>
</comment>
<accession>A0A949JMN2</accession>
<dbReference type="AlphaFoldDB" id="A0A949JMN2"/>
<feature type="coiled-coil region" evidence="1">
    <location>
        <begin position="21"/>
        <end position="48"/>
    </location>
</feature>
<sequence length="294" mass="32262">MSLLLRKAARPVLDRIDRRIDRKVRRELRDTRDELKRLREQQHSTELLLGSDGRRFNRHPGPGQIAAVTKQVGDVTGEKHARRAVIQAYRTLVEAENRGVGRIAGGTSNILGKLATAPLLQPPNGRVLEIGTLYGLFAGCLARQLLRAGIPYELTIVDPIASVQLQEEMTIDVDASGTPINEDVVRANLHYTGVLPDRLRLLRGYSTDPEIHTALAGSEFGVIVVDGDHSAQGVKADLEWVEQLAAPGAVVVVDDYDDRVWPGVKEATDKHLADGGSRLRRIGQVTTSAFLRAE</sequence>
<gene>
    <name evidence="2" type="ORF">JGS22_004600</name>
</gene>
<dbReference type="Proteomes" id="UP000694501">
    <property type="component" value="Unassembled WGS sequence"/>
</dbReference>
<keyword evidence="1" id="KW-0175">Coiled coil</keyword>
<keyword evidence="2" id="KW-0489">Methyltransferase</keyword>
<dbReference type="GO" id="GO:0008168">
    <property type="term" value="F:methyltransferase activity"/>
    <property type="evidence" value="ECO:0007669"/>
    <property type="project" value="UniProtKB-KW"/>
</dbReference>
<evidence type="ECO:0000256" key="1">
    <source>
        <dbReference type="SAM" id="Coils"/>
    </source>
</evidence>
<evidence type="ECO:0000313" key="3">
    <source>
        <dbReference type="Proteomes" id="UP000694501"/>
    </source>
</evidence>
<proteinExistence type="predicted"/>
<organism evidence="2 3">
    <name type="scientific">Streptomyces tardus</name>
    <dbReference type="NCBI Taxonomy" id="2780544"/>
    <lineage>
        <taxon>Bacteria</taxon>
        <taxon>Bacillati</taxon>
        <taxon>Actinomycetota</taxon>
        <taxon>Actinomycetes</taxon>
        <taxon>Kitasatosporales</taxon>
        <taxon>Streptomycetaceae</taxon>
        <taxon>Streptomyces</taxon>
    </lineage>
</organism>
<dbReference type="Pfam" id="PF13578">
    <property type="entry name" value="Methyltransf_24"/>
    <property type="match status" value="1"/>
</dbReference>
<dbReference type="SUPFAM" id="SSF53335">
    <property type="entry name" value="S-adenosyl-L-methionine-dependent methyltransferases"/>
    <property type="match status" value="1"/>
</dbReference>
<keyword evidence="3" id="KW-1185">Reference proteome</keyword>
<dbReference type="Gene3D" id="3.40.50.150">
    <property type="entry name" value="Vaccinia Virus protein VP39"/>
    <property type="match status" value="1"/>
</dbReference>
<dbReference type="RefSeq" id="WP_211039061.1">
    <property type="nucleotide sequence ID" value="NZ_JAELVF020000001.1"/>
</dbReference>